<dbReference type="Pfam" id="PF24621">
    <property type="entry name" value="DHQS_C"/>
    <property type="match status" value="1"/>
</dbReference>
<evidence type="ECO:0000256" key="15">
    <source>
        <dbReference type="ARBA" id="ARBA00023141"/>
    </source>
</evidence>
<comment type="pathway">
    <text evidence="5">Metabolic intermediate biosynthesis; chorismate biosynthesis; chorismate from D-erythrose 4-phosphate and phosphoenolpyruvate: step 2/7.</text>
</comment>
<evidence type="ECO:0000259" key="20">
    <source>
        <dbReference type="Pfam" id="PF24621"/>
    </source>
</evidence>
<dbReference type="Proteomes" id="UP001524478">
    <property type="component" value="Unassembled WGS sequence"/>
</dbReference>
<evidence type="ECO:0000256" key="18">
    <source>
        <dbReference type="NCBIfam" id="TIGR01357"/>
    </source>
</evidence>
<dbReference type="InterPro" id="IPR050071">
    <property type="entry name" value="Dehydroquinate_synthase"/>
</dbReference>
<dbReference type="InterPro" id="IPR030960">
    <property type="entry name" value="DHQS/DOIS_N"/>
</dbReference>
<keyword evidence="9" id="KW-0963">Cytoplasm</keyword>
<keyword evidence="13" id="KW-0862">Zinc</keyword>
<keyword evidence="16 21" id="KW-0456">Lyase</keyword>
<comment type="cofactor">
    <cofactor evidence="3">
        <name>Co(2+)</name>
        <dbReference type="ChEBI" id="CHEBI:48828"/>
    </cofactor>
</comment>
<evidence type="ECO:0000256" key="17">
    <source>
        <dbReference type="ARBA" id="ARBA00023285"/>
    </source>
</evidence>
<dbReference type="NCBIfam" id="TIGR01357">
    <property type="entry name" value="aroB"/>
    <property type="match status" value="1"/>
</dbReference>
<dbReference type="PANTHER" id="PTHR43622:SF7">
    <property type="entry name" value="3-DEHYDROQUINATE SYNTHASE, CHLOROPLASTIC"/>
    <property type="match status" value="1"/>
</dbReference>
<comment type="similarity">
    <text evidence="6">Belongs to the sugar phosphate cyclases superfamily. Dehydroquinate synthase family.</text>
</comment>
<evidence type="ECO:0000256" key="14">
    <source>
        <dbReference type="ARBA" id="ARBA00023027"/>
    </source>
</evidence>
<evidence type="ECO:0000256" key="2">
    <source>
        <dbReference type="ARBA" id="ARBA00001911"/>
    </source>
</evidence>
<dbReference type="EC" id="4.2.3.4" evidence="7 18"/>
<gene>
    <name evidence="21" type="primary">aroB</name>
    <name evidence="21" type="ORF">NE686_12100</name>
</gene>
<dbReference type="RefSeq" id="WP_256311696.1">
    <property type="nucleotide sequence ID" value="NZ_JANGAC010000008.1"/>
</dbReference>
<comment type="catalytic activity">
    <reaction evidence="1">
        <text>7-phospho-2-dehydro-3-deoxy-D-arabino-heptonate = 3-dehydroquinate + phosphate</text>
        <dbReference type="Rhea" id="RHEA:21968"/>
        <dbReference type="ChEBI" id="CHEBI:32364"/>
        <dbReference type="ChEBI" id="CHEBI:43474"/>
        <dbReference type="ChEBI" id="CHEBI:58394"/>
        <dbReference type="EC" id="4.2.3.4"/>
    </reaction>
</comment>
<dbReference type="Pfam" id="PF01761">
    <property type="entry name" value="DHQ_synthase"/>
    <property type="match status" value="1"/>
</dbReference>
<keyword evidence="12" id="KW-0547">Nucleotide-binding</keyword>
<keyword evidence="10" id="KW-0028">Amino-acid biosynthesis</keyword>
<evidence type="ECO:0000256" key="3">
    <source>
        <dbReference type="ARBA" id="ARBA00001941"/>
    </source>
</evidence>
<dbReference type="EMBL" id="JANGAC010000008">
    <property type="protein sequence ID" value="MCQ4923834.1"/>
    <property type="molecule type" value="Genomic_DNA"/>
</dbReference>
<evidence type="ECO:0000256" key="10">
    <source>
        <dbReference type="ARBA" id="ARBA00022605"/>
    </source>
</evidence>
<evidence type="ECO:0000313" key="21">
    <source>
        <dbReference type="EMBL" id="MCQ4923834.1"/>
    </source>
</evidence>
<dbReference type="InterPro" id="IPR030963">
    <property type="entry name" value="DHQ_synth_fam"/>
</dbReference>
<dbReference type="InterPro" id="IPR016037">
    <property type="entry name" value="DHQ_synth_AroB"/>
</dbReference>
<evidence type="ECO:0000256" key="5">
    <source>
        <dbReference type="ARBA" id="ARBA00004661"/>
    </source>
</evidence>
<evidence type="ECO:0000256" key="7">
    <source>
        <dbReference type="ARBA" id="ARBA00013031"/>
    </source>
</evidence>
<dbReference type="SUPFAM" id="SSF56796">
    <property type="entry name" value="Dehydroquinate synthase-like"/>
    <property type="match status" value="1"/>
</dbReference>
<reference evidence="21 22" key="1">
    <citation type="submission" date="2022-06" db="EMBL/GenBank/DDBJ databases">
        <title>Isolation of gut microbiota from human fecal samples.</title>
        <authorList>
            <person name="Pamer E.G."/>
            <person name="Barat B."/>
            <person name="Waligurski E."/>
            <person name="Medina S."/>
            <person name="Paddock L."/>
            <person name="Mostad J."/>
        </authorList>
    </citation>
    <scope>NUCLEOTIDE SEQUENCE [LARGE SCALE GENOMIC DNA]</scope>
    <source>
        <strain evidence="21 22">DFI.7.95</strain>
    </source>
</reference>
<feature type="domain" description="3-dehydroquinate synthase C-terminal" evidence="20">
    <location>
        <begin position="163"/>
        <end position="306"/>
    </location>
</feature>
<dbReference type="PANTHER" id="PTHR43622">
    <property type="entry name" value="3-DEHYDROQUINATE SYNTHASE"/>
    <property type="match status" value="1"/>
</dbReference>
<evidence type="ECO:0000256" key="4">
    <source>
        <dbReference type="ARBA" id="ARBA00004496"/>
    </source>
</evidence>
<keyword evidence="17" id="KW-0170">Cobalt</keyword>
<comment type="cofactor">
    <cofactor evidence="2">
        <name>NAD(+)</name>
        <dbReference type="ChEBI" id="CHEBI:57540"/>
    </cofactor>
</comment>
<evidence type="ECO:0000256" key="1">
    <source>
        <dbReference type="ARBA" id="ARBA00001393"/>
    </source>
</evidence>
<comment type="caution">
    <text evidence="21">The sequence shown here is derived from an EMBL/GenBank/DDBJ whole genome shotgun (WGS) entry which is preliminary data.</text>
</comment>
<evidence type="ECO:0000256" key="16">
    <source>
        <dbReference type="ARBA" id="ARBA00023239"/>
    </source>
</evidence>
<dbReference type="Gene3D" id="3.40.50.1970">
    <property type="match status" value="1"/>
</dbReference>
<dbReference type="Gene3D" id="1.20.1090.10">
    <property type="entry name" value="Dehydroquinate synthase-like - alpha domain"/>
    <property type="match status" value="1"/>
</dbReference>
<evidence type="ECO:0000256" key="6">
    <source>
        <dbReference type="ARBA" id="ARBA00005412"/>
    </source>
</evidence>
<evidence type="ECO:0000313" key="22">
    <source>
        <dbReference type="Proteomes" id="UP001524478"/>
    </source>
</evidence>
<name>A0ABT1SBK6_9FIRM</name>
<evidence type="ECO:0000256" key="11">
    <source>
        <dbReference type="ARBA" id="ARBA00022723"/>
    </source>
</evidence>
<keyword evidence="22" id="KW-1185">Reference proteome</keyword>
<protein>
    <recommendedName>
        <fullName evidence="8 18">3-dehydroquinate synthase</fullName>
        <ecNumber evidence="7 18">4.2.3.4</ecNumber>
    </recommendedName>
</protein>
<organism evidence="21 22">
    <name type="scientific">Tissierella carlieri</name>
    <dbReference type="NCBI Taxonomy" id="689904"/>
    <lineage>
        <taxon>Bacteria</taxon>
        <taxon>Bacillati</taxon>
        <taxon>Bacillota</taxon>
        <taxon>Tissierellia</taxon>
        <taxon>Tissierellales</taxon>
        <taxon>Tissierellaceae</taxon>
        <taxon>Tissierella</taxon>
    </lineage>
</organism>
<dbReference type="CDD" id="cd08195">
    <property type="entry name" value="DHQS"/>
    <property type="match status" value="1"/>
</dbReference>
<dbReference type="PIRSF" id="PIRSF001455">
    <property type="entry name" value="DHQ_synth"/>
    <property type="match status" value="1"/>
</dbReference>
<dbReference type="GO" id="GO:0003856">
    <property type="term" value="F:3-dehydroquinate synthase activity"/>
    <property type="evidence" value="ECO:0007669"/>
    <property type="project" value="UniProtKB-EC"/>
</dbReference>
<sequence length="344" mass="39561">MVWKLVDNIWEELYQYLIDDNFILVTDENVYNIYKEEVENLLKGREEIHIIPSGETSKNLKELSNIYTLLIQRNIDREGRILCLGGGVVGDLAGFAAATYKRGIEYIQIPTTLLSQVDSSIGGKTGIDFSGHKNIIGSFHFPLITLICTSFIHTLPEKEIACGLGEIIKYGLIEDYDFFKYIERNMNKVYSRDMEVLSFIIEKSIKIKLSMVEKDKLDAGIRQNLNFGHTIGHSIESFFGYTKYNHGEAVILGMMYESNIAYERNLIDKEYYNEIIKVLSPLVEQTILSNDEINILLEYMKNDKKNKDGKISFILPIGRGKVNIFYDVEEELIIKAILNNYKKE</sequence>
<evidence type="ECO:0000256" key="12">
    <source>
        <dbReference type="ARBA" id="ARBA00022741"/>
    </source>
</evidence>
<dbReference type="InterPro" id="IPR056179">
    <property type="entry name" value="DHQS_C"/>
</dbReference>
<feature type="domain" description="3-dehydroquinate synthase N-terminal" evidence="19">
    <location>
        <begin position="50"/>
        <end position="160"/>
    </location>
</feature>
<evidence type="ECO:0000256" key="8">
    <source>
        <dbReference type="ARBA" id="ARBA00017684"/>
    </source>
</evidence>
<keyword evidence="11" id="KW-0479">Metal-binding</keyword>
<evidence type="ECO:0000259" key="19">
    <source>
        <dbReference type="Pfam" id="PF01761"/>
    </source>
</evidence>
<comment type="subcellular location">
    <subcellularLocation>
        <location evidence="4">Cytoplasm</location>
    </subcellularLocation>
</comment>
<proteinExistence type="inferred from homology"/>
<accession>A0ABT1SBK6</accession>
<keyword evidence="15" id="KW-0057">Aromatic amino acid biosynthesis</keyword>
<evidence type="ECO:0000256" key="9">
    <source>
        <dbReference type="ARBA" id="ARBA00022490"/>
    </source>
</evidence>
<keyword evidence="14" id="KW-0520">NAD</keyword>
<evidence type="ECO:0000256" key="13">
    <source>
        <dbReference type="ARBA" id="ARBA00022833"/>
    </source>
</evidence>